<protein>
    <recommendedName>
        <fullName evidence="1">Tc1-like transposase DDE domain-containing protein</fullName>
    </recommendedName>
</protein>
<dbReference type="Gene3D" id="3.30.420.10">
    <property type="entry name" value="Ribonuclease H-like superfamily/Ribonuclease H"/>
    <property type="match status" value="1"/>
</dbReference>
<dbReference type="PANTHER" id="PTHR23022:SF129">
    <property type="entry name" value="TRANSPOSABLE ELEMENT TC3 TRANSPOSASE"/>
    <property type="match status" value="1"/>
</dbReference>
<dbReference type="InterPro" id="IPR012337">
    <property type="entry name" value="RNaseH-like_sf"/>
</dbReference>
<dbReference type="Pfam" id="PF13358">
    <property type="entry name" value="DDE_3"/>
    <property type="match status" value="1"/>
</dbReference>
<dbReference type="PANTHER" id="PTHR23022">
    <property type="entry name" value="TRANSPOSABLE ELEMENT-RELATED"/>
    <property type="match status" value="1"/>
</dbReference>
<proteinExistence type="predicted"/>
<evidence type="ECO:0000259" key="1">
    <source>
        <dbReference type="Pfam" id="PF13358"/>
    </source>
</evidence>
<dbReference type="AlphaFoldDB" id="A0A5J4N2V7"/>
<dbReference type="GO" id="GO:0003676">
    <property type="term" value="F:nucleic acid binding"/>
    <property type="evidence" value="ECO:0007669"/>
    <property type="project" value="InterPro"/>
</dbReference>
<dbReference type="InterPro" id="IPR036397">
    <property type="entry name" value="RNaseH_sf"/>
</dbReference>
<accession>A0A5J4N2V7</accession>
<dbReference type="Proteomes" id="UP000324629">
    <property type="component" value="Unassembled WGS sequence"/>
</dbReference>
<name>A0A5J4N2V7_9TREM</name>
<organism evidence="2 3">
    <name type="scientific">Paragonimus westermani</name>
    <dbReference type="NCBI Taxonomy" id="34504"/>
    <lineage>
        <taxon>Eukaryota</taxon>
        <taxon>Metazoa</taxon>
        <taxon>Spiralia</taxon>
        <taxon>Lophotrochozoa</taxon>
        <taxon>Platyhelminthes</taxon>
        <taxon>Trematoda</taxon>
        <taxon>Digenea</taxon>
        <taxon>Plagiorchiida</taxon>
        <taxon>Troglotremata</taxon>
        <taxon>Troglotrematidae</taxon>
        <taxon>Paragonimus</taxon>
    </lineage>
</organism>
<evidence type="ECO:0000313" key="3">
    <source>
        <dbReference type="Proteomes" id="UP000324629"/>
    </source>
</evidence>
<dbReference type="InterPro" id="IPR052338">
    <property type="entry name" value="Transposase_5"/>
</dbReference>
<evidence type="ECO:0000313" key="2">
    <source>
        <dbReference type="EMBL" id="KAA3669846.1"/>
    </source>
</evidence>
<reference evidence="2 3" key="1">
    <citation type="journal article" date="2019" name="Gigascience">
        <title>Whole-genome sequence of the oriental lung fluke Paragonimus westermani.</title>
        <authorList>
            <person name="Oey H."/>
            <person name="Zakrzewski M."/>
            <person name="Narain K."/>
            <person name="Devi K.R."/>
            <person name="Agatsuma T."/>
            <person name="Nawaratna S."/>
            <person name="Gobert G.N."/>
            <person name="Jones M.K."/>
            <person name="Ragan M.A."/>
            <person name="McManus D.P."/>
            <person name="Krause L."/>
        </authorList>
    </citation>
    <scope>NUCLEOTIDE SEQUENCE [LARGE SCALE GENOMIC DNA]</scope>
    <source>
        <strain evidence="2 3">IND2009</strain>
    </source>
</reference>
<dbReference type="InterPro" id="IPR038717">
    <property type="entry name" value="Tc1-like_DDE_dom"/>
</dbReference>
<dbReference type="SUPFAM" id="SSF53098">
    <property type="entry name" value="Ribonuclease H-like"/>
    <property type="match status" value="1"/>
</dbReference>
<keyword evidence="3" id="KW-1185">Reference proteome</keyword>
<gene>
    <name evidence="2" type="ORF">DEA37_0002684</name>
</gene>
<dbReference type="EMBL" id="QNGE01022636">
    <property type="protein sequence ID" value="KAA3669846.1"/>
    <property type="molecule type" value="Genomic_DNA"/>
</dbReference>
<feature type="domain" description="Tc1-like transposase DDE" evidence="1">
    <location>
        <begin position="30"/>
        <end position="180"/>
    </location>
</feature>
<sequence length="220" mass="25698">MAAAPRLLQRHKIDRMEFARLNMNRDWRTIIWSDEKKWNLDGPDGQHSYWRDLRKSPQYFTKRNFGGGSVMTWAAFSYSGQLELQFTSSKINSVEYCEILTRSLILFIRRHRHISYVFQQDNASIHTSNTTMAWLQSKNVNVLNSWPACSPDLNPIENLWGIMVRIVYAENHHYQTVAELKKAILDAWTKIDTGTIQNLVNSMPNRLFQVINRSGGITDY</sequence>
<comment type="caution">
    <text evidence="2">The sequence shown here is derived from an EMBL/GenBank/DDBJ whole genome shotgun (WGS) entry which is preliminary data.</text>
</comment>